<evidence type="ECO:0000256" key="11">
    <source>
        <dbReference type="RuleBase" id="RU361128"/>
    </source>
</evidence>
<feature type="domain" description="Phorbol-ester/DAG-type" evidence="12">
    <location>
        <begin position="61"/>
        <end position="111"/>
    </location>
</feature>
<dbReference type="EC" id="2.7.1.107" evidence="11"/>
<dbReference type="InterPro" id="IPR000756">
    <property type="entry name" value="Diacylglycerol_kin_accessory"/>
</dbReference>
<dbReference type="SUPFAM" id="SSF111331">
    <property type="entry name" value="NAD kinase/diacylglycerol kinase-like"/>
    <property type="match status" value="1"/>
</dbReference>
<evidence type="ECO:0000256" key="2">
    <source>
        <dbReference type="ARBA" id="ARBA00009280"/>
    </source>
</evidence>
<evidence type="ECO:0000256" key="3">
    <source>
        <dbReference type="ARBA" id="ARBA00022679"/>
    </source>
</evidence>
<dbReference type="GO" id="GO:0007200">
    <property type="term" value="P:phospholipase C-activating G protein-coupled receptor signaling pathway"/>
    <property type="evidence" value="ECO:0007669"/>
    <property type="project" value="InterPro"/>
</dbReference>
<name>A0A1W0X978_HYPEX</name>
<evidence type="ECO:0000259" key="12">
    <source>
        <dbReference type="PROSITE" id="PS50081"/>
    </source>
</evidence>
<evidence type="ECO:0000256" key="4">
    <source>
        <dbReference type="ARBA" id="ARBA00022723"/>
    </source>
</evidence>
<dbReference type="InterPro" id="IPR037607">
    <property type="entry name" value="DGK"/>
</dbReference>
<dbReference type="Gene3D" id="3.30.60.20">
    <property type="match status" value="2"/>
</dbReference>
<protein>
    <recommendedName>
        <fullName evidence="11">Diacylglycerol kinase</fullName>
        <shortName evidence="11">DAG kinase</shortName>
        <ecNumber evidence="11">2.7.1.107</ecNumber>
    </recommendedName>
</protein>
<evidence type="ECO:0000259" key="13">
    <source>
        <dbReference type="PROSITE" id="PS50146"/>
    </source>
</evidence>
<dbReference type="PROSITE" id="PS50146">
    <property type="entry name" value="DAGK"/>
    <property type="match status" value="1"/>
</dbReference>
<dbReference type="InterPro" id="IPR046349">
    <property type="entry name" value="C1-like_sf"/>
</dbReference>
<dbReference type="PROSITE" id="PS50081">
    <property type="entry name" value="ZF_DAG_PE_2"/>
    <property type="match status" value="2"/>
</dbReference>
<keyword evidence="3 11" id="KW-0808">Transferase</keyword>
<dbReference type="Gene3D" id="2.60.200.40">
    <property type="match status" value="1"/>
</dbReference>
<keyword evidence="8 11" id="KW-0418">Kinase</keyword>
<keyword evidence="9" id="KW-0862">Zinc</keyword>
<keyword evidence="4" id="KW-0479">Metal-binding</keyword>
<dbReference type="GO" id="GO:0016020">
    <property type="term" value="C:membrane"/>
    <property type="evidence" value="ECO:0007669"/>
    <property type="project" value="TreeGrafter"/>
</dbReference>
<dbReference type="Gene3D" id="3.40.50.10330">
    <property type="entry name" value="Probable inorganic polyphosphate/atp-NAD kinase, domain 1"/>
    <property type="match status" value="1"/>
</dbReference>
<evidence type="ECO:0000313" key="14">
    <source>
        <dbReference type="EMBL" id="OQV24043.1"/>
    </source>
</evidence>
<dbReference type="Pfam" id="PF00781">
    <property type="entry name" value="DAGK_cat"/>
    <property type="match status" value="1"/>
</dbReference>
<evidence type="ECO:0000256" key="9">
    <source>
        <dbReference type="ARBA" id="ARBA00022833"/>
    </source>
</evidence>
<dbReference type="FunFam" id="2.60.200.40:FF:000019">
    <property type="entry name" value="Diacylglycerol kinase"/>
    <property type="match status" value="1"/>
</dbReference>
<dbReference type="AlphaFoldDB" id="A0A1W0X978"/>
<dbReference type="GO" id="GO:0004143">
    <property type="term" value="F:ATP-dependent diacylglycerol kinase activity"/>
    <property type="evidence" value="ECO:0007669"/>
    <property type="project" value="UniProtKB-EC"/>
</dbReference>
<evidence type="ECO:0000256" key="7">
    <source>
        <dbReference type="ARBA" id="ARBA00022771"/>
    </source>
</evidence>
<dbReference type="CDD" id="cd20853">
    <property type="entry name" value="C1_DGKepsilon_typeIII_rpt2"/>
    <property type="match status" value="1"/>
</dbReference>
<dbReference type="PROSITE" id="PS00479">
    <property type="entry name" value="ZF_DAG_PE_1"/>
    <property type="match status" value="1"/>
</dbReference>
<dbReference type="SUPFAM" id="SSF57889">
    <property type="entry name" value="Cysteine-rich domain"/>
    <property type="match status" value="2"/>
</dbReference>
<dbReference type="CDD" id="cd20801">
    <property type="entry name" value="C1_DGKepsilon_typeIII_rpt1"/>
    <property type="match status" value="1"/>
</dbReference>
<proteinExistence type="inferred from homology"/>
<dbReference type="InterPro" id="IPR016064">
    <property type="entry name" value="NAD/diacylglycerol_kinase_sf"/>
</dbReference>
<evidence type="ECO:0000256" key="1">
    <source>
        <dbReference type="ARBA" id="ARBA00001383"/>
    </source>
</evidence>
<dbReference type="SMART" id="SM00045">
    <property type="entry name" value="DAGKa"/>
    <property type="match status" value="1"/>
</dbReference>
<keyword evidence="6 11" id="KW-0547">Nucleotide-binding</keyword>
<sequence length="542" mass="60055">MAADSRLGSHISSWDVWSDFIDPFELGVCALIAVGVFVFVKLRGGSAAEHIHLPLREFNKGHSFSPTDLFAYPSYCNICEENVVEGFRCDACGTVTHAVKCAQVAHAQIRCKALSSFGPIMKHHTIKGNLPLNSMCCVCFKECGHAPRLCDFRCVWCKRTLHEDCLPQLPEECDLGPHKQFIIPPNGVKVKLVGIRPRRQTVVNSVRPPEAADWTPLIVIGNRKSGSGDSAAIMSTFRRVLNPGQVIDVNSVKPEEVLDWINLLPEYTCRILVCGGDGTVGWILNTIEKLKLNPRPAVAILPIGTGNDLSNVLGWGATVALPIDIDALFDRIARAKPCKVDRWAVEVRTYTRIGIPLSPPKSFISNNYCSMGVDALVTLNFHRKREQIPKFFASRYMNKFLYFSYGTMDVLERACYNLNEKVSLECDGKAIELPTMEGIVFLNIPSWGAGVDVWNLNRGAALPQEIDDGYFEVFALYSSFHIAQMQVGLSTPHRLCRAKSATLTLHKSNVPMQVDGEPWEQGPGVIRIKFDNQALLLSAKGL</sequence>
<dbReference type="OrthoDB" id="242257at2759"/>
<organism evidence="14 15">
    <name type="scientific">Hypsibius exemplaris</name>
    <name type="common">Freshwater tardigrade</name>
    <dbReference type="NCBI Taxonomy" id="2072580"/>
    <lineage>
        <taxon>Eukaryota</taxon>
        <taxon>Metazoa</taxon>
        <taxon>Ecdysozoa</taxon>
        <taxon>Tardigrada</taxon>
        <taxon>Eutardigrada</taxon>
        <taxon>Parachela</taxon>
        <taxon>Hypsibioidea</taxon>
        <taxon>Hypsibiidae</taxon>
        <taxon>Hypsibius</taxon>
    </lineage>
</organism>
<evidence type="ECO:0000313" key="15">
    <source>
        <dbReference type="Proteomes" id="UP000192578"/>
    </source>
</evidence>
<evidence type="ECO:0000256" key="6">
    <source>
        <dbReference type="ARBA" id="ARBA00022741"/>
    </source>
</evidence>
<dbReference type="GO" id="GO:0005524">
    <property type="term" value="F:ATP binding"/>
    <property type="evidence" value="ECO:0007669"/>
    <property type="project" value="UniProtKB-KW"/>
</dbReference>
<gene>
    <name evidence="14" type="ORF">BV898_01998</name>
</gene>
<keyword evidence="7" id="KW-0863">Zinc-finger</keyword>
<dbReference type="SMART" id="SM00109">
    <property type="entry name" value="C1"/>
    <property type="match status" value="2"/>
</dbReference>
<comment type="similarity">
    <text evidence="2 11">Belongs to the eukaryotic diacylglycerol kinase family.</text>
</comment>
<comment type="catalytic activity">
    <reaction evidence="1 11">
        <text>a 1,2-diacyl-sn-glycerol + ATP = a 1,2-diacyl-sn-glycero-3-phosphate + ADP + H(+)</text>
        <dbReference type="Rhea" id="RHEA:10272"/>
        <dbReference type="ChEBI" id="CHEBI:15378"/>
        <dbReference type="ChEBI" id="CHEBI:17815"/>
        <dbReference type="ChEBI" id="CHEBI:30616"/>
        <dbReference type="ChEBI" id="CHEBI:58608"/>
        <dbReference type="ChEBI" id="CHEBI:456216"/>
        <dbReference type="EC" id="2.7.1.107"/>
    </reaction>
</comment>
<dbReference type="SMART" id="SM00046">
    <property type="entry name" value="DAGKc"/>
    <property type="match status" value="1"/>
</dbReference>
<feature type="domain" description="Phorbol-ester/DAG-type" evidence="12">
    <location>
        <begin position="122"/>
        <end position="173"/>
    </location>
</feature>
<keyword evidence="15" id="KW-1185">Reference proteome</keyword>
<dbReference type="InterPro" id="IPR002219">
    <property type="entry name" value="PKC_DAG/PE"/>
</dbReference>
<evidence type="ECO:0000256" key="5">
    <source>
        <dbReference type="ARBA" id="ARBA00022737"/>
    </source>
</evidence>
<dbReference type="InterPro" id="IPR017438">
    <property type="entry name" value="ATP-NAD_kinase_N"/>
</dbReference>
<dbReference type="PANTHER" id="PTHR11255">
    <property type="entry name" value="DIACYLGLYCEROL KINASE"/>
    <property type="match status" value="1"/>
</dbReference>
<keyword evidence="5" id="KW-0677">Repeat</keyword>
<dbReference type="EMBL" id="MTYJ01000008">
    <property type="protein sequence ID" value="OQV24043.1"/>
    <property type="molecule type" value="Genomic_DNA"/>
</dbReference>
<evidence type="ECO:0000256" key="8">
    <source>
        <dbReference type="ARBA" id="ARBA00022777"/>
    </source>
</evidence>
<dbReference type="FunFam" id="3.30.60.20:FF:000002">
    <property type="entry name" value="Diacylglycerol kinase"/>
    <property type="match status" value="1"/>
</dbReference>
<accession>A0A1W0X978</accession>
<dbReference type="InterPro" id="IPR001206">
    <property type="entry name" value="Diacylglycerol_kinase_cat_dom"/>
</dbReference>
<keyword evidence="10 11" id="KW-0067">ATP-binding</keyword>
<reference evidence="15" key="1">
    <citation type="submission" date="2017-01" db="EMBL/GenBank/DDBJ databases">
        <title>Comparative genomics of anhydrobiosis in the tardigrade Hypsibius dujardini.</title>
        <authorList>
            <person name="Yoshida Y."/>
            <person name="Koutsovoulos G."/>
            <person name="Laetsch D."/>
            <person name="Stevens L."/>
            <person name="Kumar S."/>
            <person name="Horikawa D."/>
            <person name="Ishino K."/>
            <person name="Komine S."/>
            <person name="Tomita M."/>
            <person name="Blaxter M."/>
            <person name="Arakawa K."/>
        </authorList>
    </citation>
    <scope>NUCLEOTIDE SEQUENCE [LARGE SCALE GENOMIC DNA]</scope>
    <source>
        <strain evidence="15">Z151</strain>
    </source>
</reference>
<feature type="domain" description="DAGKc" evidence="13">
    <location>
        <begin position="212"/>
        <end position="349"/>
    </location>
</feature>
<dbReference type="Proteomes" id="UP000192578">
    <property type="component" value="Unassembled WGS sequence"/>
</dbReference>
<comment type="caution">
    <text evidence="14">The sequence shown here is derived from an EMBL/GenBank/DDBJ whole genome shotgun (WGS) entry which is preliminary data.</text>
</comment>
<dbReference type="PANTHER" id="PTHR11255:SF118">
    <property type="entry name" value="DIACYLGLYCEROL KINASE EPSILON"/>
    <property type="match status" value="1"/>
</dbReference>
<dbReference type="GO" id="GO:0008270">
    <property type="term" value="F:zinc ion binding"/>
    <property type="evidence" value="ECO:0007669"/>
    <property type="project" value="UniProtKB-KW"/>
</dbReference>
<evidence type="ECO:0000256" key="10">
    <source>
        <dbReference type="ARBA" id="ARBA00022840"/>
    </source>
</evidence>
<dbReference type="Pfam" id="PF00609">
    <property type="entry name" value="DAGK_acc"/>
    <property type="match status" value="1"/>
</dbReference>